<proteinExistence type="predicted"/>
<dbReference type="AlphaFoldDB" id="E3M4Y8"/>
<dbReference type="EMBL" id="DS268425">
    <property type="protein sequence ID" value="EFO92274.1"/>
    <property type="molecule type" value="Genomic_DNA"/>
</dbReference>
<sequence>MKIASDQKTFPILKLPFLFIMEFRLFGNIYKYLKRNTALTHYKTERNTICIEFTKEWADYTLAFFRKDLSCLAMNSNLSTHEILSITDWLNKKQWTLEYCEFSGDDTNPESIDLFFEKRKVAIGNLSFVLRPEHKIRPLKLGVLDVDEFFVKTDLLNILLIG</sequence>
<evidence type="ECO:0000313" key="1">
    <source>
        <dbReference type="EMBL" id="EFO92274.1"/>
    </source>
</evidence>
<dbReference type="Proteomes" id="UP000008281">
    <property type="component" value="Unassembled WGS sequence"/>
</dbReference>
<reference evidence="1" key="1">
    <citation type="submission" date="2007-07" db="EMBL/GenBank/DDBJ databases">
        <title>PCAP assembly of the Caenorhabditis remanei genome.</title>
        <authorList>
            <consortium name="The Caenorhabditis remanei Sequencing Consortium"/>
            <person name="Wilson R.K."/>
        </authorList>
    </citation>
    <scope>NUCLEOTIDE SEQUENCE [LARGE SCALE GENOMIC DNA]</scope>
    <source>
        <strain evidence="1">PB4641</strain>
    </source>
</reference>
<gene>
    <name evidence="1" type="ORF">CRE_10804</name>
</gene>
<dbReference type="HOGENOM" id="CLU_1636997_0_0_1"/>
<keyword evidence="2" id="KW-1185">Reference proteome</keyword>
<organism evidence="2">
    <name type="scientific">Caenorhabditis remanei</name>
    <name type="common">Caenorhabditis vulgaris</name>
    <dbReference type="NCBI Taxonomy" id="31234"/>
    <lineage>
        <taxon>Eukaryota</taxon>
        <taxon>Metazoa</taxon>
        <taxon>Ecdysozoa</taxon>
        <taxon>Nematoda</taxon>
        <taxon>Chromadorea</taxon>
        <taxon>Rhabditida</taxon>
        <taxon>Rhabditina</taxon>
        <taxon>Rhabditomorpha</taxon>
        <taxon>Rhabditoidea</taxon>
        <taxon>Rhabditidae</taxon>
        <taxon>Peloderinae</taxon>
        <taxon>Caenorhabditis</taxon>
    </lineage>
</organism>
<evidence type="ECO:0008006" key="3">
    <source>
        <dbReference type="Google" id="ProtNLM"/>
    </source>
</evidence>
<protein>
    <recommendedName>
        <fullName evidence="3">F-box associated domain-containing protein</fullName>
    </recommendedName>
</protein>
<evidence type="ECO:0000313" key="2">
    <source>
        <dbReference type="Proteomes" id="UP000008281"/>
    </source>
</evidence>
<name>E3M4Y8_CAERE</name>
<accession>E3M4Y8</accession>
<dbReference type="InParanoid" id="E3M4Y8"/>